<keyword evidence="1" id="KW-0812">Transmembrane</keyword>
<dbReference type="Proteomes" id="UP000233767">
    <property type="component" value="Unassembled WGS sequence"/>
</dbReference>
<evidence type="ECO:0000313" key="3">
    <source>
        <dbReference type="EMBL" id="RLJ30623.1"/>
    </source>
</evidence>
<evidence type="ECO:0008006" key="6">
    <source>
        <dbReference type="Google" id="ProtNLM"/>
    </source>
</evidence>
<reference evidence="2 4" key="1">
    <citation type="submission" date="2017-12" db="EMBL/GenBank/DDBJ databases">
        <title>Genomic Encyclopedia of Type Strains, Phase III (KMG-III): the genomes of soil and plant-associated and newly described type strains.</title>
        <authorList>
            <person name="Whitman W."/>
        </authorList>
    </citation>
    <scope>NUCLEOTIDE SEQUENCE [LARGE SCALE GENOMIC DNA]</scope>
    <source>
        <strain evidence="2 4">IP-10</strain>
    </source>
</reference>
<keyword evidence="1" id="KW-0472">Membrane</keyword>
<accession>A0A497V173</accession>
<dbReference type="EMBL" id="PJND01000008">
    <property type="protein sequence ID" value="PKW20737.1"/>
    <property type="molecule type" value="Genomic_DNA"/>
</dbReference>
<keyword evidence="1" id="KW-1133">Transmembrane helix</keyword>
<dbReference type="PROSITE" id="PS51257">
    <property type="entry name" value="PROKAR_LIPOPROTEIN"/>
    <property type="match status" value="1"/>
</dbReference>
<gene>
    <name evidence="2" type="ORF">B0G92_2013</name>
    <name evidence="3" type="ORF">CLV50_2037</name>
</gene>
<evidence type="ECO:0000256" key="1">
    <source>
        <dbReference type="SAM" id="Phobius"/>
    </source>
</evidence>
<evidence type="ECO:0000313" key="5">
    <source>
        <dbReference type="Proteomes" id="UP000275027"/>
    </source>
</evidence>
<sequence>MNKLLKINILLLILLTFSSCEVVEGIFNLGVGVGVFIVIAIIALVIFIISRFKK</sequence>
<name>A0A497V173_9FLAO</name>
<feature type="transmembrane region" description="Helical" evidence="1">
    <location>
        <begin position="30"/>
        <end position="49"/>
    </location>
</feature>
<keyword evidence="4" id="KW-1185">Reference proteome</keyword>
<proteinExistence type="predicted"/>
<dbReference type="RefSeq" id="WP_157485983.1">
    <property type="nucleotide sequence ID" value="NZ_CALHAS010000012.1"/>
</dbReference>
<evidence type="ECO:0000313" key="4">
    <source>
        <dbReference type="Proteomes" id="UP000233767"/>
    </source>
</evidence>
<evidence type="ECO:0000313" key="2">
    <source>
        <dbReference type="EMBL" id="PKW20737.1"/>
    </source>
</evidence>
<dbReference type="Proteomes" id="UP000275027">
    <property type="component" value="Unassembled WGS sequence"/>
</dbReference>
<dbReference type="AlphaFoldDB" id="A0A497V173"/>
<comment type="caution">
    <text evidence="3">The sequence shown here is derived from an EMBL/GenBank/DDBJ whole genome shotgun (WGS) entry which is preliminary data.</text>
</comment>
<dbReference type="EMBL" id="RCCB01000011">
    <property type="protein sequence ID" value="RLJ30623.1"/>
    <property type="molecule type" value="Genomic_DNA"/>
</dbReference>
<protein>
    <recommendedName>
        <fullName evidence="6">Phosphatidate cytidylyltransferase</fullName>
    </recommendedName>
</protein>
<reference evidence="3 5" key="2">
    <citation type="submission" date="2018-10" db="EMBL/GenBank/DDBJ databases">
        <title>Genomic Encyclopedia of Archaeal and Bacterial Type Strains, Phase II (KMG-II): from individual species to whole genera.</title>
        <authorList>
            <person name="Goeker M."/>
        </authorList>
    </citation>
    <scope>NUCLEOTIDE SEQUENCE [LARGE SCALE GENOMIC DNA]</scope>
    <source>
        <strain evidence="3 5">DSM 21886</strain>
    </source>
</reference>
<organism evidence="3 5">
    <name type="scientific">Flavobacterium lindanitolerans</name>
    <dbReference type="NCBI Taxonomy" id="428988"/>
    <lineage>
        <taxon>Bacteria</taxon>
        <taxon>Pseudomonadati</taxon>
        <taxon>Bacteroidota</taxon>
        <taxon>Flavobacteriia</taxon>
        <taxon>Flavobacteriales</taxon>
        <taxon>Flavobacteriaceae</taxon>
        <taxon>Flavobacterium</taxon>
    </lineage>
</organism>